<protein>
    <submittedName>
        <fullName evidence="1">Uncharacterized protein</fullName>
    </submittedName>
</protein>
<comment type="caution">
    <text evidence="1">The sequence shown here is derived from an EMBL/GenBank/DDBJ whole genome shotgun (WGS) entry which is preliminary data.</text>
</comment>
<gene>
    <name evidence="1" type="ORF">KIPB_014407</name>
</gene>
<dbReference type="EMBL" id="BDIP01007380">
    <property type="protein sequence ID" value="GIQ91242.1"/>
    <property type="molecule type" value="Genomic_DNA"/>
</dbReference>
<proteinExistence type="predicted"/>
<dbReference type="Proteomes" id="UP000265618">
    <property type="component" value="Unassembled WGS sequence"/>
</dbReference>
<name>A0A9K3GQ47_9EUKA</name>
<keyword evidence="2" id="KW-1185">Reference proteome</keyword>
<dbReference type="AlphaFoldDB" id="A0A9K3GQ47"/>
<evidence type="ECO:0000313" key="1">
    <source>
        <dbReference type="EMBL" id="GIQ91242.1"/>
    </source>
</evidence>
<evidence type="ECO:0000313" key="2">
    <source>
        <dbReference type="Proteomes" id="UP000265618"/>
    </source>
</evidence>
<accession>A0A9K3GQ47</accession>
<organism evidence="1 2">
    <name type="scientific">Kipferlia bialata</name>
    <dbReference type="NCBI Taxonomy" id="797122"/>
    <lineage>
        <taxon>Eukaryota</taxon>
        <taxon>Metamonada</taxon>
        <taxon>Carpediemonas-like organisms</taxon>
        <taxon>Kipferlia</taxon>
    </lineage>
</organism>
<sequence>MDSPVPQPDVPGAESVSPALYQTVAGLKKKYFDLVWYSRSDAPVLAEEMMAQSQRPSLYLVYLPVSNP</sequence>
<reference evidence="1 2" key="1">
    <citation type="journal article" date="2018" name="PLoS ONE">
        <title>The draft genome of Kipferlia bialata reveals reductive genome evolution in fornicate parasites.</title>
        <authorList>
            <person name="Tanifuji G."/>
            <person name="Takabayashi S."/>
            <person name="Kume K."/>
            <person name="Takagi M."/>
            <person name="Nakayama T."/>
            <person name="Kamikawa R."/>
            <person name="Inagaki Y."/>
            <person name="Hashimoto T."/>
        </authorList>
    </citation>
    <scope>NUCLEOTIDE SEQUENCE [LARGE SCALE GENOMIC DNA]</scope>
    <source>
        <strain evidence="1">NY0173</strain>
    </source>
</reference>